<dbReference type="PANTHER" id="PTHR39639:SF1">
    <property type="entry name" value="DUF262 DOMAIN-CONTAINING PROTEIN"/>
    <property type="match status" value="1"/>
</dbReference>
<proteinExistence type="predicted"/>
<name>A0ABS3S8G8_9ACTN</name>
<dbReference type="Proteomes" id="UP000680206">
    <property type="component" value="Unassembled WGS sequence"/>
</dbReference>
<reference evidence="1 2" key="1">
    <citation type="submission" date="2021-03" db="EMBL/GenBank/DDBJ databases">
        <title>Actinomadura violae sp. nov., isolated from lichen in Thailand.</title>
        <authorList>
            <person name="Kanchanasin P."/>
            <person name="Saeng-In P."/>
            <person name="Phongsopitanun W."/>
            <person name="Yuki M."/>
            <person name="Kudo T."/>
            <person name="Ohkuma M."/>
            <person name="Tanasupawat S."/>
        </authorList>
    </citation>
    <scope>NUCLEOTIDE SEQUENCE [LARGE SCALE GENOMIC DNA]</scope>
    <source>
        <strain evidence="1 2">LCR2-06</strain>
    </source>
</reference>
<gene>
    <name evidence="1" type="ORF">J4709_46525</name>
</gene>
<evidence type="ECO:0000313" key="2">
    <source>
        <dbReference type="Proteomes" id="UP000680206"/>
    </source>
</evidence>
<evidence type="ECO:0000313" key="1">
    <source>
        <dbReference type="EMBL" id="MBO2465048.1"/>
    </source>
</evidence>
<dbReference type="EMBL" id="JAGEPF010000041">
    <property type="protein sequence ID" value="MBO2465048.1"/>
    <property type="molecule type" value="Genomic_DNA"/>
</dbReference>
<keyword evidence="2" id="KW-1185">Reference proteome</keyword>
<accession>A0ABS3S8G8</accession>
<protein>
    <submittedName>
        <fullName evidence="1">DUF262 domain-containing protein</fullName>
    </submittedName>
</protein>
<organism evidence="1 2">
    <name type="scientific">Actinomadura violacea</name>
    <dbReference type="NCBI Taxonomy" id="2819934"/>
    <lineage>
        <taxon>Bacteria</taxon>
        <taxon>Bacillati</taxon>
        <taxon>Actinomycetota</taxon>
        <taxon>Actinomycetes</taxon>
        <taxon>Streptosporangiales</taxon>
        <taxon>Thermomonosporaceae</taxon>
        <taxon>Actinomadura</taxon>
    </lineage>
</organism>
<dbReference type="RefSeq" id="WP_208251910.1">
    <property type="nucleotide sequence ID" value="NZ_JAGEPF010000041.1"/>
</dbReference>
<sequence length="398" mass="43564">MASPRSLRGPARPRTATLRDVLSELAEGNLRIDSDRMGTPPWPQHRRRMVVDSVLRGWPIGPVYVITTGRIPRVIDGAQRLTALLDFVKGAFAVDGLLSPVDPVLRELDGAHYAQLSTGMRQAVDDYPIVVIELDGIPPEHLRPIFVRLNGVDWLTPEQRLFIEAGGLGEQVRDLVNQAADRGLEPGRIGFSNVGLAYDEVVIRLLAATEARQVSAAADEFEKRAKTGEPVVDEVKRRAAGSLASLLRLPSVDGAGIRFSKATLLSWLLLLVQADQRFGPASAHHIGRLLEWFERQRRRISAGLKLSDPPPVISEYPALPYPELLNLFNEYAAIDALGATQILHRDVVLWLFLLACGGLPSESVSPGPRLFRLYAALADGADPDTAVTEVVSEGWGAW</sequence>
<comment type="caution">
    <text evidence="1">The sequence shown here is derived from an EMBL/GenBank/DDBJ whole genome shotgun (WGS) entry which is preliminary data.</text>
</comment>
<dbReference type="PANTHER" id="PTHR39639">
    <property type="entry name" value="CHROMOSOME 16, WHOLE GENOME SHOTGUN SEQUENCE"/>
    <property type="match status" value="1"/>
</dbReference>